<organism evidence="1 2">
    <name type="scientific">Suillus luteus UH-Slu-Lm8-n1</name>
    <dbReference type="NCBI Taxonomy" id="930992"/>
    <lineage>
        <taxon>Eukaryota</taxon>
        <taxon>Fungi</taxon>
        <taxon>Dikarya</taxon>
        <taxon>Basidiomycota</taxon>
        <taxon>Agaricomycotina</taxon>
        <taxon>Agaricomycetes</taxon>
        <taxon>Agaricomycetidae</taxon>
        <taxon>Boletales</taxon>
        <taxon>Suillineae</taxon>
        <taxon>Suillaceae</taxon>
        <taxon>Suillus</taxon>
    </lineage>
</organism>
<dbReference type="Proteomes" id="UP000054485">
    <property type="component" value="Unassembled WGS sequence"/>
</dbReference>
<proteinExistence type="predicted"/>
<name>A0A0D0BT30_9AGAM</name>
<evidence type="ECO:0000313" key="1">
    <source>
        <dbReference type="EMBL" id="KIK46198.1"/>
    </source>
</evidence>
<evidence type="ECO:0000313" key="2">
    <source>
        <dbReference type="Proteomes" id="UP000054485"/>
    </source>
</evidence>
<dbReference type="AlphaFoldDB" id="A0A0D0BT30"/>
<dbReference type="EMBL" id="KN835162">
    <property type="protein sequence ID" value="KIK46198.1"/>
    <property type="molecule type" value="Genomic_DNA"/>
</dbReference>
<sequence>MQRSRDFFDYTRAVTFGSELNASVGGQSLPYSRGSNMTEKCDSWLTRAQDHRLRTCSISSSPVMV</sequence>
<dbReference type="HOGENOM" id="CLU_2851230_0_0_1"/>
<keyword evidence="2" id="KW-1185">Reference proteome</keyword>
<reference evidence="2" key="2">
    <citation type="submission" date="2015-01" db="EMBL/GenBank/DDBJ databases">
        <title>Evolutionary Origins and Diversification of the Mycorrhizal Mutualists.</title>
        <authorList>
            <consortium name="DOE Joint Genome Institute"/>
            <consortium name="Mycorrhizal Genomics Consortium"/>
            <person name="Kohler A."/>
            <person name="Kuo A."/>
            <person name="Nagy L.G."/>
            <person name="Floudas D."/>
            <person name="Copeland A."/>
            <person name="Barry K.W."/>
            <person name="Cichocki N."/>
            <person name="Veneault-Fourrey C."/>
            <person name="LaButti K."/>
            <person name="Lindquist E.A."/>
            <person name="Lipzen A."/>
            <person name="Lundell T."/>
            <person name="Morin E."/>
            <person name="Murat C."/>
            <person name="Riley R."/>
            <person name="Ohm R."/>
            <person name="Sun H."/>
            <person name="Tunlid A."/>
            <person name="Henrissat B."/>
            <person name="Grigoriev I.V."/>
            <person name="Hibbett D.S."/>
            <person name="Martin F."/>
        </authorList>
    </citation>
    <scope>NUCLEOTIDE SEQUENCE [LARGE SCALE GENOMIC DNA]</scope>
    <source>
        <strain evidence="2">UH-Slu-Lm8-n1</strain>
    </source>
</reference>
<gene>
    <name evidence="1" type="ORF">CY34DRAFT_800719</name>
</gene>
<dbReference type="InParanoid" id="A0A0D0BT30"/>
<accession>A0A0D0BT30</accession>
<reference evidence="1 2" key="1">
    <citation type="submission" date="2014-04" db="EMBL/GenBank/DDBJ databases">
        <authorList>
            <consortium name="DOE Joint Genome Institute"/>
            <person name="Kuo A."/>
            <person name="Ruytinx J."/>
            <person name="Rineau F."/>
            <person name="Colpaert J."/>
            <person name="Kohler A."/>
            <person name="Nagy L.G."/>
            <person name="Floudas D."/>
            <person name="Copeland A."/>
            <person name="Barry K.W."/>
            <person name="Cichocki N."/>
            <person name="Veneault-Fourrey C."/>
            <person name="LaButti K."/>
            <person name="Lindquist E.A."/>
            <person name="Lipzen A."/>
            <person name="Lundell T."/>
            <person name="Morin E."/>
            <person name="Murat C."/>
            <person name="Sun H."/>
            <person name="Tunlid A."/>
            <person name="Henrissat B."/>
            <person name="Grigoriev I.V."/>
            <person name="Hibbett D.S."/>
            <person name="Martin F."/>
            <person name="Nordberg H.P."/>
            <person name="Cantor M.N."/>
            <person name="Hua S.X."/>
        </authorList>
    </citation>
    <scope>NUCLEOTIDE SEQUENCE [LARGE SCALE GENOMIC DNA]</scope>
    <source>
        <strain evidence="1 2">UH-Slu-Lm8-n1</strain>
    </source>
</reference>
<protein>
    <submittedName>
        <fullName evidence="1">Uncharacterized protein</fullName>
    </submittedName>
</protein>